<organism evidence="1 2">
    <name type="scientific">Tumebacillus amylolyticus</name>
    <dbReference type="NCBI Taxonomy" id="2801339"/>
    <lineage>
        <taxon>Bacteria</taxon>
        <taxon>Bacillati</taxon>
        <taxon>Bacillota</taxon>
        <taxon>Bacilli</taxon>
        <taxon>Bacillales</taxon>
        <taxon>Alicyclobacillaceae</taxon>
        <taxon>Tumebacillus</taxon>
    </lineage>
</organism>
<sequence length="221" mass="24935">MEWYGKVEDVPNPTGIVGSKDKVITHQFVTSEFEPQLSTEAQFILAGHVLQGPRMVTSLPIRDADSLSLVKEKIVPHFERCILFYEDGVPVSFTISNIKDLSKRRFEEYYNTRALHPLILDLYGKTVPPLDLSVFREKPVIYELNRDFLTGESVEEDTFASFLQQSCLAAEGDLVTVPIGWTFGEHLQGSVYLKFLSSFCNKVYLYVWSSDGTVVGVGGRK</sequence>
<evidence type="ECO:0000313" key="2">
    <source>
        <dbReference type="Proteomes" id="UP000602284"/>
    </source>
</evidence>
<dbReference type="RefSeq" id="WP_201637060.1">
    <property type="nucleotide sequence ID" value="NZ_JAEQNB010000005.1"/>
</dbReference>
<accession>A0ABS1JDB8</accession>
<name>A0ABS1JDB8_9BACL</name>
<proteinExistence type="predicted"/>
<evidence type="ECO:0000313" key="1">
    <source>
        <dbReference type="EMBL" id="MBL0388271.1"/>
    </source>
</evidence>
<dbReference type="EMBL" id="JAEQNB010000005">
    <property type="protein sequence ID" value="MBL0388271.1"/>
    <property type="molecule type" value="Genomic_DNA"/>
</dbReference>
<keyword evidence="2" id="KW-1185">Reference proteome</keyword>
<comment type="caution">
    <text evidence="1">The sequence shown here is derived from an EMBL/GenBank/DDBJ whole genome shotgun (WGS) entry which is preliminary data.</text>
</comment>
<dbReference type="Proteomes" id="UP000602284">
    <property type="component" value="Unassembled WGS sequence"/>
</dbReference>
<protein>
    <submittedName>
        <fullName evidence="1">Uncharacterized protein</fullName>
    </submittedName>
</protein>
<gene>
    <name evidence="1" type="ORF">JJB07_16785</name>
</gene>
<reference evidence="1 2" key="1">
    <citation type="submission" date="2021-01" db="EMBL/GenBank/DDBJ databases">
        <title>Tumebacillus sp. strain ITR2 16S ribosomal RNA gene Genome sequencing and assembly.</title>
        <authorList>
            <person name="Kang M."/>
        </authorList>
    </citation>
    <scope>NUCLEOTIDE SEQUENCE [LARGE SCALE GENOMIC DNA]</scope>
    <source>
        <strain evidence="1 2">ITR2</strain>
    </source>
</reference>